<evidence type="ECO:0000256" key="10">
    <source>
        <dbReference type="ARBA" id="ARBA00022840"/>
    </source>
</evidence>
<dbReference type="Pfam" id="PF01588">
    <property type="entry name" value="tRNA_bind"/>
    <property type="match status" value="1"/>
</dbReference>
<evidence type="ECO:0000256" key="7">
    <source>
        <dbReference type="ARBA" id="ARBA00022555"/>
    </source>
</evidence>
<evidence type="ECO:0000256" key="4">
    <source>
        <dbReference type="ARBA" id="ARBA00012838"/>
    </source>
</evidence>
<name>A0A0G0ML66_9BACT</name>
<reference evidence="18 19" key="1">
    <citation type="journal article" date="2015" name="Nature">
        <title>rRNA introns, odd ribosomes, and small enigmatic genomes across a large radiation of phyla.</title>
        <authorList>
            <person name="Brown C.T."/>
            <person name="Hug L.A."/>
            <person name="Thomas B.C."/>
            <person name="Sharon I."/>
            <person name="Castelle C.J."/>
            <person name="Singh A."/>
            <person name="Wilkins M.J."/>
            <person name="Williams K.H."/>
            <person name="Banfield J.F."/>
        </authorList>
    </citation>
    <scope>NUCLEOTIDE SEQUENCE [LARGE SCALE GENOMIC DNA]</scope>
</reference>
<keyword evidence="12" id="KW-0648">Protein biosynthesis</keyword>
<comment type="caution">
    <text evidence="18">The sequence shown here is derived from an EMBL/GenBank/DDBJ whole genome shotgun (WGS) entry which is preliminary data.</text>
</comment>
<dbReference type="PANTHER" id="PTHR11586:SF37">
    <property type="entry name" value="TRNA-BINDING DOMAIN-CONTAINING PROTEIN"/>
    <property type="match status" value="1"/>
</dbReference>
<evidence type="ECO:0000256" key="11">
    <source>
        <dbReference type="ARBA" id="ARBA00022884"/>
    </source>
</evidence>
<dbReference type="FunFam" id="2.40.50.140:FF:000042">
    <property type="entry name" value="Methionine--tRNA ligase"/>
    <property type="match status" value="1"/>
</dbReference>
<dbReference type="PATRIC" id="fig|1618422.5.peg.1080"/>
<sequence length="108" mass="12068">MTNISIDDFSKVKMKVGTIVNATEVEGSDKLLKLQVSFGEGDLRQILSGIKRWYKPLQLIGKQFVFVTNLEPRKMMGLESQGMIMACGEDKPILLKPSKKVPNGTKVR</sequence>
<dbReference type="InterPro" id="IPR002547">
    <property type="entry name" value="tRNA-bd_dom"/>
</dbReference>
<dbReference type="GO" id="GO:0000049">
    <property type="term" value="F:tRNA binding"/>
    <property type="evidence" value="ECO:0007669"/>
    <property type="project" value="UniProtKB-UniRule"/>
</dbReference>
<evidence type="ECO:0000256" key="1">
    <source>
        <dbReference type="ARBA" id="ARBA00003314"/>
    </source>
</evidence>
<keyword evidence="6" id="KW-0963">Cytoplasm</keyword>
<dbReference type="GO" id="GO:0006431">
    <property type="term" value="P:methionyl-tRNA aminoacylation"/>
    <property type="evidence" value="ECO:0007669"/>
    <property type="project" value="InterPro"/>
</dbReference>
<dbReference type="SUPFAM" id="SSF50249">
    <property type="entry name" value="Nucleic acid-binding proteins"/>
    <property type="match status" value="1"/>
</dbReference>
<keyword evidence="9" id="KW-0547">Nucleotide-binding</keyword>
<evidence type="ECO:0000256" key="9">
    <source>
        <dbReference type="ARBA" id="ARBA00022741"/>
    </source>
</evidence>
<dbReference type="InterPro" id="IPR012340">
    <property type="entry name" value="NA-bd_OB-fold"/>
</dbReference>
<evidence type="ECO:0000256" key="2">
    <source>
        <dbReference type="ARBA" id="ARBA00004496"/>
    </source>
</evidence>
<keyword evidence="7 16" id="KW-0820">tRNA-binding</keyword>
<dbReference type="GO" id="GO:0005524">
    <property type="term" value="F:ATP binding"/>
    <property type="evidence" value="ECO:0007669"/>
    <property type="project" value="UniProtKB-KW"/>
</dbReference>
<keyword evidence="11 16" id="KW-0694">RNA-binding</keyword>
<evidence type="ECO:0000256" key="8">
    <source>
        <dbReference type="ARBA" id="ARBA00022598"/>
    </source>
</evidence>
<evidence type="ECO:0000256" key="16">
    <source>
        <dbReference type="PROSITE-ProRule" id="PRU00209"/>
    </source>
</evidence>
<evidence type="ECO:0000256" key="13">
    <source>
        <dbReference type="ARBA" id="ARBA00023146"/>
    </source>
</evidence>
<dbReference type="CDD" id="cd02800">
    <property type="entry name" value="tRNA_bind_EcMetRS_like"/>
    <property type="match status" value="1"/>
</dbReference>
<dbReference type="GO" id="GO:0005737">
    <property type="term" value="C:cytoplasm"/>
    <property type="evidence" value="ECO:0007669"/>
    <property type="project" value="UniProtKB-SubCell"/>
</dbReference>
<dbReference type="Gene3D" id="2.40.50.140">
    <property type="entry name" value="Nucleic acid-binding proteins"/>
    <property type="match status" value="1"/>
</dbReference>
<evidence type="ECO:0000256" key="3">
    <source>
        <dbReference type="ARBA" id="ARBA00011738"/>
    </source>
</evidence>
<evidence type="ECO:0000256" key="15">
    <source>
        <dbReference type="ARBA" id="ARBA00047364"/>
    </source>
</evidence>
<dbReference type="EC" id="6.1.1.10" evidence="4"/>
<comment type="subcellular location">
    <subcellularLocation>
        <location evidence="2">Cytoplasm</location>
    </subcellularLocation>
</comment>
<comment type="function">
    <text evidence="1">Is required not only for elongation of protein synthesis but also for the initiation of all mRNA translation through initiator tRNA(fMet) aminoacylation.</text>
</comment>
<evidence type="ECO:0000259" key="17">
    <source>
        <dbReference type="PROSITE" id="PS50886"/>
    </source>
</evidence>
<dbReference type="InterPro" id="IPR051270">
    <property type="entry name" value="Tyrosine-tRNA_ligase_regulator"/>
</dbReference>
<evidence type="ECO:0000313" key="19">
    <source>
        <dbReference type="Proteomes" id="UP000034235"/>
    </source>
</evidence>
<comment type="subunit">
    <text evidence="3">Homodimer.</text>
</comment>
<organism evidence="18 19">
    <name type="scientific">Candidatus Daviesbacteria bacterium GW2011_GWA2_38_24</name>
    <dbReference type="NCBI Taxonomy" id="1618422"/>
    <lineage>
        <taxon>Bacteria</taxon>
        <taxon>Candidatus Daviesiibacteriota</taxon>
    </lineage>
</organism>
<dbReference type="PANTHER" id="PTHR11586">
    <property type="entry name" value="TRNA-AMINOACYLATION COFACTOR ARC1 FAMILY MEMBER"/>
    <property type="match status" value="1"/>
</dbReference>
<dbReference type="AlphaFoldDB" id="A0A0G0ML66"/>
<dbReference type="Proteomes" id="UP000034235">
    <property type="component" value="Unassembled WGS sequence"/>
</dbReference>
<evidence type="ECO:0000256" key="5">
    <source>
        <dbReference type="ARBA" id="ARBA00018753"/>
    </source>
</evidence>
<dbReference type="GO" id="GO:0004825">
    <property type="term" value="F:methionine-tRNA ligase activity"/>
    <property type="evidence" value="ECO:0007669"/>
    <property type="project" value="UniProtKB-EC"/>
</dbReference>
<evidence type="ECO:0000313" key="18">
    <source>
        <dbReference type="EMBL" id="KKQ65656.1"/>
    </source>
</evidence>
<dbReference type="EMBL" id="LBUP01000009">
    <property type="protein sequence ID" value="KKQ65656.1"/>
    <property type="molecule type" value="Genomic_DNA"/>
</dbReference>
<comment type="catalytic activity">
    <reaction evidence="15">
        <text>tRNA(Met) + L-methionine + ATP = L-methionyl-tRNA(Met) + AMP + diphosphate</text>
        <dbReference type="Rhea" id="RHEA:13481"/>
        <dbReference type="Rhea" id="RHEA-COMP:9667"/>
        <dbReference type="Rhea" id="RHEA-COMP:9698"/>
        <dbReference type="ChEBI" id="CHEBI:30616"/>
        <dbReference type="ChEBI" id="CHEBI:33019"/>
        <dbReference type="ChEBI" id="CHEBI:57844"/>
        <dbReference type="ChEBI" id="CHEBI:78442"/>
        <dbReference type="ChEBI" id="CHEBI:78530"/>
        <dbReference type="ChEBI" id="CHEBI:456215"/>
        <dbReference type="EC" id="6.1.1.10"/>
    </reaction>
</comment>
<keyword evidence="8 18" id="KW-0436">Ligase</keyword>
<protein>
    <recommendedName>
        <fullName evidence="5">Methionine--tRNA ligase</fullName>
        <ecNumber evidence="4">6.1.1.10</ecNumber>
    </recommendedName>
    <alternativeName>
        <fullName evidence="14">Methionyl-tRNA synthetase</fullName>
    </alternativeName>
</protein>
<dbReference type="NCBIfam" id="TIGR00399">
    <property type="entry name" value="metG_C_term"/>
    <property type="match status" value="1"/>
</dbReference>
<keyword evidence="13" id="KW-0030">Aminoacyl-tRNA synthetase</keyword>
<dbReference type="InterPro" id="IPR004495">
    <property type="entry name" value="Met-tRNA-synth_bsu_C"/>
</dbReference>
<gene>
    <name evidence="18" type="ORF">US86_C0009G0024</name>
</gene>
<dbReference type="PROSITE" id="PS50886">
    <property type="entry name" value="TRBD"/>
    <property type="match status" value="1"/>
</dbReference>
<evidence type="ECO:0000256" key="14">
    <source>
        <dbReference type="ARBA" id="ARBA00030904"/>
    </source>
</evidence>
<keyword evidence="10" id="KW-0067">ATP-binding</keyword>
<evidence type="ECO:0000256" key="12">
    <source>
        <dbReference type="ARBA" id="ARBA00022917"/>
    </source>
</evidence>
<accession>A0A0G0ML66</accession>
<feature type="domain" description="TRNA-binding" evidence="17">
    <location>
        <begin position="8"/>
        <end position="108"/>
    </location>
</feature>
<evidence type="ECO:0000256" key="6">
    <source>
        <dbReference type="ARBA" id="ARBA00022490"/>
    </source>
</evidence>
<proteinExistence type="predicted"/>